<dbReference type="Pfam" id="PF00024">
    <property type="entry name" value="PAN_1"/>
    <property type="match status" value="1"/>
</dbReference>
<feature type="region of interest" description="Disordered" evidence="1">
    <location>
        <begin position="87"/>
        <end position="266"/>
    </location>
</feature>
<evidence type="ECO:0000256" key="1">
    <source>
        <dbReference type="SAM" id="MobiDB-lite"/>
    </source>
</evidence>
<gene>
    <name evidence="3" type="ORF">B0T10DRAFT_491162</name>
</gene>
<feature type="compositionally biased region" description="Polar residues" evidence="1">
    <location>
        <begin position="145"/>
        <end position="161"/>
    </location>
</feature>
<sequence length="750" mass="80372">MTKGDLLAEAAAVSKTDYPFQSSAGQCAAICRRLSGCKASSYVPGTDSCQFLGSSLTNSGFTARTTGDTWSDIACWDCPTCAAATADGNVGTTSGVTGTEGTSSTSTGAAGTPGENSSTPVETSTPGTPEPATSTPGTSFSTPGEETSTPVQTSTPGTAFSTPGEESGTPIQTSTPGTGFSEPGTASSTPGTAINTPVSTYTPGTASTPVNTPHSPSTYTPSTASNTPVNTPHTPVHTTYTPVQTSNTPAPTTATPAQITNTRSQATTSTSEAACTSTGYALVANPDPSYWCHTIGLYMYAYEADRGTFPNQKTSEDCAYICSQISTCKASTYRAQYDKCEFSDQLLTDAVFSHYEGGSYWSEQRCWDPEACLDNITPTTTSTSCTSTGYAIATDTVESDYVCESVGLYMYAYEADRGAFPNQKTAEDCAYICSQISTCKASTYRAQYDKCEFSDQFLTDAVFSHYEGGSPWSEQRCWNPTACLDAPATTSTACTSTGYVVPTNVDSGYVCRSFGLYRYAYEADRGSFPNQKTSEDCANICSQISICKASTYRAQYDKCEFSDQYLTDDVFFYHETGSYWYEQRCWDAHGCLDNRASSTTTSAASTTTTSCAETGYAVPADVDSSYVCGNLGLYMYAYEADRGSFPNQKTPQDCAAICAAIRTCKASTYRSQYDKCEFSDQYLTDDVFQYYEQGSDWYEQRCWDAHACLDSSGGANVLRVRGFPAFPELITKRSESTTLETLVRPTTSWT</sequence>
<accession>A0A9P8W3R9</accession>
<feature type="compositionally biased region" description="Polar residues" evidence="1">
    <location>
        <begin position="169"/>
        <end position="211"/>
    </location>
</feature>
<evidence type="ECO:0000313" key="4">
    <source>
        <dbReference type="Proteomes" id="UP000777438"/>
    </source>
</evidence>
<keyword evidence="4" id="KW-1185">Reference proteome</keyword>
<dbReference type="Proteomes" id="UP000777438">
    <property type="component" value="Unassembled WGS sequence"/>
</dbReference>
<evidence type="ECO:0000259" key="2">
    <source>
        <dbReference type="PROSITE" id="PS50948"/>
    </source>
</evidence>
<feature type="domain" description="Apple" evidence="2">
    <location>
        <begin position="511"/>
        <end position="585"/>
    </location>
</feature>
<dbReference type="Pfam" id="PF14295">
    <property type="entry name" value="PAN_4"/>
    <property type="match status" value="4"/>
</dbReference>
<evidence type="ECO:0000313" key="3">
    <source>
        <dbReference type="EMBL" id="KAH6886431.1"/>
    </source>
</evidence>
<proteinExistence type="predicted"/>
<feature type="compositionally biased region" description="Low complexity" evidence="1">
    <location>
        <begin position="133"/>
        <end position="144"/>
    </location>
</feature>
<reference evidence="3 4" key="1">
    <citation type="journal article" date="2021" name="Nat. Commun.">
        <title>Genetic determinants of endophytism in the Arabidopsis root mycobiome.</title>
        <authorList>
            <person name="Mesny F."/>
            <person name="Miyauchi S."/>
            <person name="Thiergart T."/>
            <person name="Pickel B."/>
            <person name="Atanasova L."/>
            <person name="Karlsson M."/>
            <person name="Huettel B."/>
            <person name="Barry K.W."/>
            <person name="Haridas S."/>
            <person name="Chen C."/>
            <person name="Bauer D."/>
            <person name="Andreopoulos W."/>
            <person name="Pangilinan J."/>
            <person name="LaButti K."/>
            <person name="Riley R."/>
            <person name="Lipzen A."/>
            <person name="Clum A."/>
            <person name="Drula E."/>
            <person name="Henrissat B."/>
            <person name="Kohler A."/>
            <person name="Grigoriev I.V."/>
            <person name="Martin F.M."/>
            <person name="Hacquard S."/>
        </authorList>
    </citation>
    <scope>NUCLEOTIDE SEQUENCE [LARGE SCALE GENOMIC DNA]</scope>
    <source>
        <strain evidence="3 4">MPI-CAGE-CH-0241</strain>
    </source>
</reference>
<organism evidence="3 4">
    <name type="scientific">Thelonectria olida</name>
    <dbReference type="NCBI Taxonomy" id="1576542"/>
    <lineage>
        <taxon>Eukaryota</taxon>
        <taxon>Fungi</taxon>
        <taxon>Dikarya</taxon>
        <taxon>Ascomycota</taxon>
        <taxon>Pezizomycotina</taxon>
        <taxon>Sordariomycetes</taxon>
        <taxon>Hypocreomycetidae</taxon>
        <taxon>Hypocreales</taxon>
        <taxon>Nectriaceae</taxon>
        <taxon>Thelonectria</taxon>
    </lineage>
</organism>
<dbReference type="AlphaFoldDB" id="A0A9P8W3R9"/>
<feature type="domain" description="Apple" evidence="2">
    <location>
        <begin position="628"/>
        <end position="702"/>
    </location>
</feature>
<name>A0A9P8W3R9_9HYPO</name>
<dbReference type="EMBL" id="JAGPYM010000016">
    <property type="protein sequence ID" value="KAH6886431.1"/>
    <property type="molecule type" value="Genomic_DNA"/>
</dbReference>
<dbReference type="OrthoDB" id="5052600at2759"/>
<dbReference type="InterPro" id="IPR003609">
    <property type="entry name" value="Pan_app"/>
</dbReference>
<dbReference type="SMART" id="SM00473">
    <property type="entry name" value="PAN_AP"/>
    <property type="match status" value="5"/>
</dbReference>
<comment type="caution">
    <text evidence="3">The sequence shown here is derived from an EMBL/GenBank/DDBJ whole genome shotgun (WGS) entry which is preliminary data.</text>
</comment>
<dbReference type="PROSITE" id="PS50948">
    <property type="entry name" value="PAN"/>
    <property type="match status" value="2"/>
</dbReference>
<feature type="compositionally biased region" description="Low complexity" evidence="1">
    <location>
        <begin position="212"/>
        <end position="266"/>
    </location>
</feature>
<protein>
    <recommendedName>
        <fullName evidence="2">Apple domain-containing protein</fullName>
    </recommendedName>
</protein>
<feature type="compositionally biased region" description="Low complexity" evidence="1">
    <location>
        <begin position="88"/>
        <end position="115"/>
    </location>
</feature>
<feature type="compositionally biased region" description="Polar residues" evidence="1">
    <location>
        <begin position="116"/>
        <end position="127"/>
    </location>
</feature>